<gene>
    <name evidence="2" type="ORF">G01um101477_587</name>
</gene>
<organism evidence="2 3">
    <name type="scientific">Candidatus Doudnabacteria bacterium Gr01-1014_77</name>
    <dbReference type="NCBI Taxonomy" id="2017133"/>
    <lineage>
        <taxon>Bacteria</taxon>
        <taxon>Candidatus Doudnaibacteriota</taxon>
    </lineage>
</organism>
<proteinExistence type="predicted"/>
<dbReference type="Proteomes" id="UP000319613">
    <property type="component" value="Unassembled WGS sequence"/>
</dbReference>
<evidence type="ECO:0000256" key="1">
    <source>
        <dbReference type="SAM" id="MobiDB-lite"/>
    </source>
</evidence>
<accession>A0A554JA30</accession>
<sequence length="284" mass="32232">MSPRIPRDLIKHLEWKPGQEPPTPPREDPVHLSPTTIANPATYILLPEGKYGKYDYPDLLIGMQRLSYNAEVEAVNTRKSWEWKNTAKDAASAHTYDFIGNMNHQQAIELNRELGNITLSTVLGREFVKLLREGIDGRIMYGGDRNPVVREKLIEVYNDMTEKRDPWRSEWFDTKFTARGEGFDVTYPIFKNDGWEYVTEELEEHLKEKKCINMNDWLLHSNLHGLPRPGSTGSDLYYWPPSNGSVARFGAYSDWSRLGCGGYPAGRSASLGVRAVAKKTGGAP</sequence>
<evidence type="ECO:0000313" key="2">
    <source>
        <dbReference type="EMBL" id="TSC65176.1"/>
    </source>
</evidence>
<dbReference type="AlphaFoldDB" id="A0A554JA30"/>
<comment type="caution">
    <text evidence="2">The sequence shown here is derived from an EMBL/GenBank/DDBJ whole genome shotgun (WGS) entry which is preliminary data.</text>
</comment>
<protein>
    <submittedName>
        <fullName evidence="2">Uncharacterized protein</fullName>
    </submittedName>
</protein>
<reference evidence="2 3" key="1">
    <citation type="submission" date="2017-07" db="EMBL/GenBank/DDBJ databases">
        <title>Mechanisms for carbon and nitrogen cycling indicate functional differentiation within the Candidate Phyla Radiation.</title>
        <authorList>
            <person name="Danczak R.E."/>
            <person name="Johnston M.D."/>
            <person name="Kenah C."/>
            <person name="Slattery M."/>
            <person name="Wrighton K.C."/>
            <person name="Wilkins M.J."/>
        </authorList>
    </citation>
    <scope>NUCLEOTIDE SEQUENCE [LARGE SCALE GENOMIC DNA]</scope>
    <source>
        <strain evidence="2">Gr01-1014_77</strain>
    </source>
</reference>
<dbReference type="EMBL" id="VMFF01000063">
    <property type="protein sequence ID" value="TSC65176.1"/>
    <property type="molecule type" value="Genomic_DNA"/>
</dbReference>
<feature type="region of interest" description="Disordered" evidence="1">
    <location>
        <begin position="14"/>
        <end position="34"/>
    </location>
</feature>
<name>A0A554JA30_9BACT</name>
<evidence type="ECO:0000313" key="3">
    <source>
        <dbReference type="Proteomes" id="UP000319613"/>
    </source>
</evidence>